<reference evidence="2 3" key="1">
    <citation type="journal article" date="2016" name="Nat. Commun.">
        <title>Thousands of microbial genomes shed light on interconnected biogeochemical processes in an aquifer system.</title>
        <authorList>
            <person name="Anantharaman K."/>
            <person name="Brown C.T."/>
            <person name="Hug L.A."/>
            <person name="Sharon I."/>
            <person name="Castelle C.J."/>
            <person name="Probst A.J."/>
            <person name="Thomas B.C."/>
            <person name="Singh A."/>
            <person name="Wilkins M.J."/>
            <person name="Karaoz U."/>
            <person name="Brodie E.L."/>
            <person name="Williams K.H."/>
            <person name="Hubbard S.S."/>
            <person name="Banfield J.F."/>
        </authorList>
    </citation>
    <scope>NUCLEOTIDE SEQUENCE [LARGE SCALE GENOMIC DNA]</scope>
</reference>
<feature type="chain" id="PRO_5009582438" description="Peptidase C39-like domain-containing protein" evidence="1">
    <location>
        <begin position="25"/>
        <end position="172"/>
    </location>
</feature>
<evidence type="ECO:0000313" key="3">
    <source>
        <dbReference type="Proteomes" id="UP000177122"/>
    </source>
</evidence>
<organism evidence="2 3">
    <name type="scientific">Candidatus Lloydbacteria bacterium RIFCSPHIGHO2_01_FULL_49_22</name>
    <dbReference type="NCBI Taxonomy" id="1798658"/>
    <lineage>
        <taxon>Bacteria</taxon>
        <taxon>Candidatus Lloydiibacteriota</taxon>
    </lineage>
</organism>
<name>A0A1G2CXJ6_9BACT</name>
<proteinExistence type="predicted"/>
<accession>A0A1G2CXJ6</accession>
<dbReference type="AlphaFoldDB" id="A0A1G2CXJ6"/>
<keyword evidence="1" id="KW-0732">Signal</keyword>
<evidence type="ECO:0000256" key="1">
    <source>
        <dbReference type="SAM" id="SignalP"/>
    </source>
</evidence>
<sequence length="172" mass="19016">MFQRMLASVFVSLLCFLPISPAFAERYTVTVDYSQSLRQMITNARFDDVGPAVKEENFPRMEKGKIVVAVELISIDQYVVGDEALKKIALMGYRPATLHETLAMIAADPTLLNKSGPPIIALGSPWLNKNGHIAVILMRTATKAETSIRMIYPIGAGVLGWHEQVRFAVVPK</sequence>
<evidence type="ECO:0000313" key="2">
    <source>
        <dbReference type="EMBL" id="OGZ06096.1"/>
    </source>
</evidence>
<dbReference type="EMBL" id="MHLI01000005">
    <property type="protein sequence ID" value="OGZ06096.1"/>
    <property type="molecule type" value="Genomic_DNA"/>
</dbReference>
<gene>
    <name evidence="2" type="ORF">A2845_01625</name>
</gene>
<dbReference type="Proteomes" id="UP000177122">
    <property type="component" value="Unassembled WGS sequence"/>
</dbReference>
<evidence type="ECO:0008006" key="4">
    <source>
        <dbReference type="Google" id="ProtNLM"/>
    </source>
</evidence>
<comment type="caution">
    <text evidence="2">The sequence shown here is derived from an EMBL/GenBank/DDBJ whole genome shotgun (WGS) entry which is preliminary data.</text>
</comment>
<feature type="signal peptide" evidence="1">
    <location>
        <begin position="1"/>
        <end position="24"/>
    </location>
</feature>
<protein>
    <recommendedName>
        <fullName evidence="4">Peptidase C39-like domain-containing protein</fullName>
    </recommendedName>
</protein>